<evidence type="ECO:0000259" key="7">
    <source>
        <dbReference type="Pfam" id="PF03600"/>
    </source>
</evidence>
<feature type="transmembrane region" description="Helical" evidence="6">
    <location>
        <begin position="174"/>
        <end position="196"/>
    </location>
</feature>
<dbReference type="GO" id="GO:0015137">
    <property type="term" value="F:citrate transmembrane transporter activity"/>
    <property type="evidence" value="ECO:0007669"/>
    <property type="project" value="InterPro"/>
</dbReference>
<dbReference type="AlphaFoldDB" id="A0A1Y5PXY7"/>
<feature type="domain" description="Citrate transporter-like" evidence="7">
    <location>
        <begin position="15"/>
        <end position="381"/>
    </location>
</feature>
<evidence type="ECO:0000256" key="2">
    <source>
        <dbReference type="ARBA" id="ARBA00022448"/>
    </source>
</evidence>
<feature type="transmembrane region" description="Helical" evidence="6">
    <location>
        <begin position="26"/>
        <end position="46"/>
    </location>
</feature>
<keyword evidence="3 6" id="KW-0812">Transmembrane</keyword>
<evidence type="ECO:0000256" key="6">
    <source>
        <dbReference type="SAM" id="Phobius"/>
    </source>
</evidence>
<organism evidence="8">
    <name type="scientific">uncultured Sphingopyxis sp</name>
    <dbReference type="NCBI Taxonomy" id="310581"/>
    <lineage>
        <taxon>Bacteria</taxon>
        <taxon>Pseudomonadati</taxon>
        <taxon>Pseudomonadota</taxon>
        <taxon>Alphaproteobacteria</taxon>
        <taxon>Sphingomonadales</taxon>
        <taxon>Sphingomonadaceae</taxon>
        <taxon>Sphingopyxis</taxon>
        <taxon>environmental samples</taxon>
    </lineage>
</organism>
<dbReference type="NCBIfam" id="TIGR00784">
    <property type="entry name" value="citMHS"/>
    <property type="match status" value="1"/>
</dbReference>
<protein>
    <submittedName>
        <fullName evidence="8">Citrate transporter</fullName>
    </submittedName>
</protein>
<dbReference type="KEGG" id="sphu:SPPYR_1247"/>
<feature type="transmembrane region" description="Helical" evidence="6">
    <location>
        <begin position="351"/>
        <end position="369"/>
    </location>
</feature>
<gene>
    <name evidence="8" type="primary">citN</name>
    <name evidence="8" type="ORF">SPPYR_1247</name>
</gene>
<feature type="transmembrane region" description="Helical" evidence="6">
    <location>
        <begin position="288"/>
        <end position="309"/>
    </location>
</feature>
<dbReference type="InterPro" id="IPR014738">
    <property type="entry name" value="Citrate_transporter"/>
</dbReference>
<feature type="transmembrane region" description="Helical" evidence="6">
    <location>
        <begin position="384"/>
        <end position="403"/>
    </location>
</feature>
<name>A0A1Y5PXY7_9SPHN</name>
<proteinExistence type="predicted"/>
<sequence>MMLTLLAFLMVATFMALIMTKRLSALIALIVVPTIFALIAGFSAGLGDMMLEGVRDLAPTGVMLLFAILYFGLMIDVGLFDPLVKTIVRIVHGDPMRICIGTAVMTLIVALDGDGTTTYMITVAALLPLYRHMKMDVRIMACLIMMSVAVMNIVPWGGPTTRAALALGVDPRELFVSLIPAMIMTAIWVLFVAWIFGRRERARLATLPADAVDEDATGDEVLREQMVGDHRRPGLFWFNLALTLALLGLLIGGSIPLVILFMGAFAIAAAVNYPNLQQQKERIAAHAGNAMATVSLVFAAGIFTGILSGTKMVDAMASSVIAVIPDALGPYMAPITALISMPFTVLISNDAFYFGMLPILAATGAEYGVTPMEMARASLVGQQIHLLSPLVASTYLLVGLSGIELGDHQKFIFRWAVGACAVFMATCLLLGIFPLRAG</sequence>
<dbReference type="GO" id="GO:0016020">
    <property type="term" value="C:membrane"/>
    <property type="evidence" value="ECO:0007669"/>
    <property type="project" value="UniProtKB-SubCell"/>
</dbReference>
<dbReference type="EMBL" id="LT598653">
    <property type="protein sequence ID" value="SBV32367.1"/>
    <property type="molecule type" value="Genomic_DNA"/>
</dbReference>
<evidence type="ECO:0000256" key="5">
    <source>
        <dbReference type="ARBA" id="ARBA00023136"/>
    </source>
</evidence>
<feature type="transmembrane region" description="Helical" evidence="6">
    <location>
        <begin position="100"/>
        <end position="130"/>
    </location>
</feature>
<comment type="subcellular location">
    <subcellularLocation>
        <location evidence="1">Membrane</location>
        <topology evidence="1">Multi-pass membrane protein</topology>
    </subcellularLocation>
</comment>
<evidence type="ECO:0000313" key="8">
    <source>
        <dbReference type="EMBL" id="SBV32367.1"/>
    </source>
</evidence>
<dbReference type="RefSeq" id="WP_295325309.1">
    <property type="nucleotide sequence ID" value="NZ_LT598653.1"/>
</dbReference>
<reference evidence="8" key="1">
    <citation type="submission" date="2016-03" db="EMBL/GenBank/DDBJ databases">
        <authorList>
            <person name="Ploux O."/>
        </authorList>
    </citation>
    <scope>NUCLEOTIDE SEQUENCE</scope>
    <source>
        <strain evidence="8">UC10</strain>
    </source>
</reference>
<feature type="transmembrane region" description="Helical" evidence="6">
    <location>
        <begin position="315"/>
        <end position="339"/>
    </location>
</feature>
<keyword evidence="2" id="KW-0813">Transport</keyword>
<evidence type="ECO:0000256" key="3">
    <source>
        <dbReference type="ARBA" id="ARBA00022692"/>
    </source>
</evidence>
<keyword evidence="4 6" id="KW-1133">Transmembrane helix</keyword>
<keyword evidence="5 6" id="KW-0472">Membrane</keyword>
<feature type="transmembrane region" description="Helical" evidence="6">
    <location>
        <begin position="58"/>
        <end position="80"/>
    </location>
</feature>
<evidence type="ECO:0000256" key="1">
    <source>
        <dbReference type="ARBA" id="ARBA00004141"/>
    </source>
</evidence>
<accession>A0A1Y5PXY7</accession>
<feature type="transmembrane region" description="Helical" evidence="6">
    <location>
        <begin position="234"/>
        <end position="251"/>
    </location>
</feature>
<dbReference type="Pfam" id="PF03600">
    <property type="entry name" value="CitMHS"/>
    <property type="match status" value="1"/>
</dbReference>
<feature type="transmembrane region" description="Helical" evidence="6">
    <location>
        <begin position="415"/>
        <end position="435"/>
    </location>
</feature>
<dbReference type="InterPro" id="IPR004680">
    <property type="entry name" value="Cit_transptr-like_dom"/>
</dbReference>
<evidence type="ECO:0000256" key="4">
    <source>
        <dbReference type="ARBA" id="ARBA00022989"/>
    </source>
</evidence>
<feature type="transmembrane region" description="Helical" evidence="6">
    <location>
        <begin position="137"/>
        <end position="154"/>
    </location>
</feature>